<gene>
    <name evidence="1" type="ORF">SAE01_41360</name>
</gene>
<accession>A0A512BI63</accession>
<dbReference type="InterPro" id="IPR050583">
    <property type="entry name" value="Mycobacterial_A85_antigen"/>
</dbReference>
<reference evidence="1 2" key="1">
    <citation type="submission" date="2019-07" db="EMBL/GenBank/DDBJ databases">
        <title>Whole genome shotgun sequence of Segetibacter aerophilus NBRC 106135.</title>
        <authorList>
            <person name="Hosoyama A."/>
            <person name="Uohara A."/>
            <person name="Ohji S."/>
            <person name="Ichikawa N."/>
        </authorList>
    </citation>
    <scope>NUCLEOTIDE SEQUENCE [LARGE SCALE GENOMIC DNA]</scope>
    <source>
        <strain evidence="1 2">NBRC 106135</strain>
    </source>
</reference>
<dbReference type="PANTHER" id="PTHR48098">
    <property type="entry name" value="ENTEROCHELIN ESTERASE-RELATED"/>
    <property type="match status" value="1"/>
</dbReference>
<dbReference type="Pfam" id="PF00756">
    <property type="entry name" value="Esterase"/>
    <property type="match status" value="1"/>
</dbReference>
<dbReference type="PANTHER" id="PTHR48098:SF1">
    <property type="entry name" value="DIACYLGLYCEROL ACYLTRANSFERASE_MYCOLYLTRANSFERASE AG85A"/>
    <property type="match status" value="1"/>
</dbReference>
<evidence type="ECO:0000313" key="1">
    <source>
        <dbReference type="EMBL" id="GEO11640.1"/>
    </source>
</evidence>
<organism evidence="1 2">
    <name type="scientific">Segetibacter aerophilus</name>
    <dbReference type="NCBI Taxonomy" id="670293"/>
    <lineage>
        <taxon>Bacteria</taxon>
        <taxon>Pseudomonadati</taxon>
        <taxon>Bacteroidota</taxon>
        <taxon>Chitinophagia</taxon>
        <taxon>Chitinophagales</taxon>
        <taxon>Chitinophagaceae</taxon>
        <taxon>Segetibacter</taxon>
    </lineage>
</organism>
<proteinExistence type="predicted"/>
<dbReference type="Gene3D" id="3.40.50.1820">
    <property type="entry name" value="alpha/beta hydrolase"/>
    <property type="match status" value="1"/>
</dbReference>
<sequence>MGKTYKAAVVLPASYAKNKTAYPVLYLLHGGGGHFRDWLTSTPDKMLVKNLADQYNLIIVMPEGETFGWYLNSPLDKTNQFETYISEEVISKIDNTYRTIKDRKGRVITGLSMGGHGALYLSTRHPNLFVAAGSMSGALDLKTANWKVPAEFITRVNTGFEKLLGRDTLTTRYYDNSVVNMADKMKANNLPLIIDIGVDDFLIEPNRELHRRLVYNHTPHDYTERPGGHTWDYWENSLPYHAAFFHKILKANGVVVQ</sequence>
<protein>
    <submittedName>
        <fullName evidence="1">Esterase</fullName>
    </submittedName>
</protein>
<evidence type="ECO:0000313" key="2">
    <source>
        <dbReference type="Proteomes" id="UP000321513"/>
    </source>
</evidence>
<dbReference type="InterPro" id="IPR000801">
    <property type="entry name" value="Esterase-like"/>
</dbReference>
<dbReference type="Proteomes" id="UP000321513">
    <property type="component" value="Unassembled WGS sequence"/>
</dbReference>
<dbReference type="AlphaFoldDB" id="A0A512BI63"/>
<dbReference type="EMBL" id="BJYT01000026">
    <property type="protein sequence ID" value="GEO11640.1"/>
    <property type="molecule type" value="Genomic_DNA"/>
</dbReference>
<comment type="caution">
    <text evidence="1">The sequence shown here is derived from an EMBL/GenBank/DDBJ whole genome shotgun (WGS) entry which is preliminary data.</text>
</comment>
<name>A0A512BI63_9BACT</name>
<dbReference type="SUPFAM" id="SSF53474">
    <property type="entry name" value="alpha/beta-Hydrolases"/>
    <property type="match status" value="1"/>
</dbReference>
<dbReference type="GO" id="GO:0016747">
    <property type="term" value="F:acyltransferase activity, transferring groups other than amino-acyl groups"/>
    <property type="evidence" value="ECO:0007669"/>
    <property type="project" value="TreeGrafter"/>
</dbReference>
<keyword evidence="2" id="KW-1185">Reference proteome</keyword>
<dbReference type="InterPro" id="IPR029058">
    <property type="entry name" value="AB_hydrolase_fold"/>
</dbReference>